<proteinExistence type="predicted"/>
<reference evidence="2 3" key="1">
    <citation type="submission" date="2015-01" db="EMBL/GenBank/DDBJ databases">
        <title>Draft genome sequence of Leucobacter komagatae strain VKM ST2845.</title>
        <authorList>
            <person name="Karlyshev A.V."/>
            <person name="Kudryashova E.B."/>
        </authorList>
    </citation>
    <scope>NUCLEOTIDE SEQUENCE [LARGE SCALE GENOMIC DNA]</scope>
    <source>
        <strain evidence="2 3">VKM ST2845</strain>
    </source>
</reference>
<protein>
    <submittedName>
        <fullName evidence="2">Uncharacterized protein</fullName>
    </submittedName>
</protein>
<feature type="region of interest" description="Disordered" evidence="1">
    <location>
        <begin position="304"/>
        <end position="381"/>
    </location>
</feature>
<feature type="region of interest" description="Disordered" evidence="1">
    <location>
        <begin position="81"/>
        <end position="109"/>
    </location>
</feature>
<evidence type="ECO:0000313" key="3">
    <source>
        <dbReference type="Proteomes" id="UP000032120"/>
    </source>
</evidence>
<sequence length="705" mass="73322">MAAVLIAGALLASGASLPTLRAAANTPEPTDEAVEAAPEQLELIVAPEAPVLTQADTEARFTVLLRNESDVTAPEGSVELALGQPLTGPSATQPAATVPEEPAGGEGQAATPRTIIATVAIDAVAAGGEQSATVAVPIKDIPVFTAASRGVYPLYATYAASDSAVATPLTTFSPLVWEGPDTAAKVKLATIVPLTLPSSVQSMPSRPQLSEAIPRLDALLEYAQASQSVLAIDPRIVAAIRGYGTEAPRAATELLEKLETTTLPSFLLQFGDADPAAQAALGLEALLQPAGFEFVTRFGAWEPATAPDEQTGEGADDPTNADPQDPTGDGPGSTGGPAQPDDATAPNNEPASDEPDEPADPADSDPSPDAPQPPPSDEELTAWDHGLAGAWPAAGQASNRTLALLRGAGLDLTVLSSDNVRLAGGPRATLGDGTVLVTDAELDTAVRLSMTGQTDTERALGRAQAAARIALAASSGIEGLILGVDRGGAAEATHPEDILESLTGERWIDTVAPAGQPAGTAQLIAGTPDEERIELLGTALENEADVLEIRALLADPEYLDSYQRQRLLTLFGTKNAVPRRTSRRSQRSSPSATASYAKAFGSLTRNAPSSSADQRGSPFSCAIRCRSTSWSRSRWHRRRLRSLCPSDTSQTFTFLRIRANTYSSQRTAASPLASRRCCSPYQALTANLRRQPGDLKSQSVAQSRP</sequence>
<gene>
    <name evidence="2" type="ORF">SD72_15940</name>
</gene>
<dbReference type="Proteomes" id="UP000032120">
    <property type="component" value="Unassembled WGS sequence"/>
</dbReference>
<comment type="caution">
    <text evidence="2">The sequence shown here is derived from an EMBL/GenBank/DDBJ whole genome shotgun (WGS) entry which is preliminary data.</text>
</comment>
<name>A0A0D0H2I8_9MICO</name>
<accession>A0A0D0H2I8</accession>
<organism evidence="2 3">
    <name type="scientific">Leucobacter komagatae</name>
    <dbReference type="NCBI Taxonomy" id="55969"/>
    <lineage>
        <taxon>Bacteria</taxon>
        <taxon>Bacillati</taxon>
        <taxon>Actinomycetota</taxon>
        <taxon>Actinomycetes</taxon>
        <taxon>Micrococcales</taxon>
        <taxon>Microbacteriaceae</taxon>
        <taxon>Leucobacter</taxon>
    </lineage>
</organism>
<dbReference type="EMBL" id="JXSQ01000043">
    <property type="protein sequence ID" value="KIP51350.1"/>
    <property type="molecule type" value="Genomic_DNA"/>
</dbReference>
<dbReference type="AlphaFoldDB" id="A0A0D0H2I8"/>
<evidence type="ECO:0000256" key="1">
    <source>
        <dbReference type="SAM" id="MobiDB-lite"/>
    </source>
</evidence>
<evidence type="ECO:0000313" key="2">
    <source>
        <dbReference type="EMBL" id="KIP51350.1"/>
    </source>
</evidence>
<feature type="compositionally biased region" description="Acidic residues" evidence="1">
    <location>
        <begin position="351"/>
        <end position="363"/>
    </location>
</feature>
<keyword evidence="3" id="KW-1185">Reference proteome</keyword>